<accession>A0AAD9RP23</accession>
<comment type="caution">
    <text evidence="10">The sequence shown here is derived from an EMBL/GenBank/DDBJ whole genome shotgun (WGS) entry which is preliminary data.</text>
</comment>
<evidence type="ECO:0000256" key="5">
    <source>
        <dbReference type="ARBA" id="ARBA00023136"/>
    </source>
</evidence>
<evidence type="ECO:0000256" key="2">
    <source>
        <dbReference type="ARBA" id="ARBA00022692"/>
    </source>
</evidence>
<evidence type="ECO:0000256" key="6">
    <source>
        <dbReference type="ARBA" id="ARBA00023180"/>
    </source>
</evidence>
<reference evidence="10" key="1">
    <citation type="submission" date="2021-08" db="EMBL/GenBank/DDBJ databases">
        <authorList>
            <person name="Misof B."/>
            <person name="Oliver O."/>
            <person name="Podsiadlowski L."/>
            <person name="Donath A."/>
            <person name="Peters R."/>
            <person name="Mayer C."/>
            <person name="Rust J."/>
            <person name="Gunkel S."/>
            <person name="Lesny P."/>
            <person name="Martin S."/>
            <person name="Oeyen J.P."/>
            <person name="Petersen M."/>
            <person name="Panagiotis P."/>
            <person name="Wilbrandt J."/>
            <person name="Tanja T."/>
        </authorList>
    </citation>
    <scope>NUCLEOTIDE SEQUENCE</scope>
    <source>
        <strain evidence="10">GBR_01_08_01A</strain>
        <tissue evidence="10">Thorax + abdomen</tissue>
    </source>
</reference>
<keyword evidence="2 9" id="KW-0812">Transmembrane</keyword>
<dbReference type="AlphaFoldDB" id="A0AAD9RP23"/>
<evidence type="ECO:0000256" key="4">
    <source>
        <dbReference type="ARBA" id="ARBA00023034"/>
    </source>
</evidence>
<dbReference type="GO" id="GO:2000640">
    <property type="term" value="P:positive regulation of SREBP signaling pathway"/>
    <property type="evidence" value="ECO:0007669"/>
    <property type="project" value="InterPro"/>
</dbReference>
<feature type="transmembrane region" description="Helical" evidence="9">
    <location>
        <begin position="15"/>
        <end position="33"/>
    </location>
</feature>
<dbReference type="GO" id="GO:0000139">
    <property type="term" value="C:Golgi membrane"/>
    <property type="evidence" value="ECO:0007669"/>
    <property type="project" value="UniProtKB-SubCell"/>
</dbReference>
<dbReference type="EMBL" id="JAIFRP010000030">
    <property type="protein sequence ID" value="KAK2583138.1"/>
    <property type="molecule type" value="Genomic_DNA"/>
</dbReference>
<keyword evidence="3 9" id="KW-1133">Transmembrane helix</keyword>
<evidence type="ECO:0000256" key="1">
    <source>
        <dbReference type="ARBA" id="ARBA00004194"/>
    </source>
</evidence>
<dbReference type="Proteomes" id="UP001258017">
    <property type="component" value="Unassembled WGS sequence"/>
</dbReference>
<dbReference type="InterPro" id="IPR019352">
    <property type="entry name" value="SPRING1"/>
</dbReference>
<comment type="subcellular location">
    <subcellularLocation>
        <location evidence="1">Golgi apparatus membrane</location>
        <topology evidence="1">Single-pass membrane protein</topology>
    </subcellularLocation>
</comment>
<evidence type="ECO:0000256" key="7">
    <source>
        <dbReference type="ARBA" id="ARBA00023461"/>
    </source>
</evidence>
<dbReference type="PANTHER" id="PTHR13481">
    <property type="entry name" value="SREBP REGULATING GENE PROTEIN"/>
    <property type="match status" value="1"/>
</dbReference>
<name>A0AAD9RP23_9HYME</name>
<organism evidence="10 11">
    <name type="scientific">Odynerus spinipes</name>
    <dbReference type="NCBI Taxonomy" id="1348599"/>
    <lineage>
        <taxon>Eukaryota</taxon>
        <taxon>Metazoa</taxon>
        <taxon>Ecdysozoa</taxon>
        <taxon>Arthropoda</taxon>
        <taxon>Hexapoda</taxon>
        <taxon>Insecta</taxon>
        <taxon>Pterygota</taxon>
        <taxon>Neoptera</taxon>
        <taxon>Endopterygota</taxon>
        <taxon>Hymenoptera</taxon>
        <taxon>Apocrita</taxon>
        <taxon>Aculeata</taxon>
        <taxon>Vespoidea</taxon>
        <taxon>Vespidae</taxon>
        <taxon>Eumeninae</taxon>
        <taxon>Odynerus</taxon>
    </lineage>
</organism>
<comment type="similarity">
    <text evidence="7">Belongs to the SPRING family.</text>
</comment>
<dbReference type="Pfam" id="PF10218">
    <property type="entry name" value="SPRING1"/>
    <property type="match status" value="1"/>
</dbReference>
<dbReference type="PANTHER" id="PTHR13481:SF0">
    <property type="entry name" value="SREBP REGULATING GENE PROTEIN"/>
    <property type="match status" value="1"/>
</dbReference>
<reference evidence="10" key="2">
    <citation type="journal article" date="2023" name="Commun. Biol.">
        <title>Intrasexual cuticular hydrocarbon dimorphism in a wasp sheds light on hydrocarbon biosynthesis genes in Hymenoptera.</title>
        <authorList>
            <person name="Moris V.C."/>
            <person name="Podsiadlowski L."/>
            <person name="Martin S."/>
            <person name="Oeyen J.P."/>
            <person name="Donath A."/>
            <person name="Petersen M."/>
            <person name="Wilbrandt J."/>
            <person name="Misof B."/>
            <person name="Liedtke D."/>
            <person name="Thamm M."/>
            <person name="Scheiner R."/>
            <person name="Schmitt T."/>
            <person name="Niehuis O."/>
        </authorList>
    </citation>
    <scope>NUCLEOTIDE SEQUENCE</scope>
    <source>
        <strain evidence="10">GBR_01_08_01A</strain>
    </source>
</reference>
<evidence type="ECO:0000256" key="3">
    <source>
        <dbReference type="ARBA" id="ARBA00022989"/>
    </source>
</evidence>
<keyword evidence="6" id="KW-0325">Glycoprotein</keyword>
<sequence>MAGYTSLLRIIRRRLVLGIIFTLSLTYCAFSLFRNERRMVTSDSDLDNMDTMINNHDEAISNEDALPQQLKVSGKPQSWGMDVPSDDGNENALGIDSLPNLNDSDSLNQPCRNSIQGKVLIVDEHGVVCARHEVLPNGCCSTEQKQAPKTEEAIAVARRERYSCKTCNAQGCCAIYEYCVSCCLHPAKLKGKKDVVEAHKDIQKMKEEDTVKMRLRNMDRFQSCLAACRTSSASVRHENTYKDPHSKHCYTIQPPYNHQRHRRDIKSLNNNRDTDGVVVTSSSVVQLITLTNIFFLLSNSKDA</sequence>
<keyword evidence="4" id="KW-0333">Golgi apparatus</keyword>
<keyword evidence="11" id="KW-1185">Reference proteome</keyword>
<proteinExistence type="inferred from homology"/>
<evidence type="ECO:0000313" key="11">
    <source>
        <dbReference type="Proteomes" id="UP001258017"/>
    </source>
</evidence>
<evidence type="ECO:0000256" key="8">
    <source>
        <dbReference type="ARBA" id="ARBA00023485"/>
    </source>
</evidence>
<evidence type="ECO:0000313" key="10">
    <source>
        <dbReference type="EMBL" id="KAK2583138.1"/>
    </source>
</evidence>
<protein>
    <recommendedName>
        <fullName evidence="8">SREBP regulating gene protein</fullName>
    </recommendedName>
</protein>
<gene>
    <name evidence="10" type="ORF">KPH14_009162</name>
</gene>
<evidence type="ECO:0000256" key="9">
    <source>
        <dbReference type="SAM" id="Phobius"/>
    </source>
</evidence>
<keyword evidence="5 9" id="KW-0472">Membrane</keyword>